<dbReference type="Proteomes" id="UP000004200">
    <property type="component" value="Unassembled WGS sequence"/>
</dbReference>
<dbReference type="PANTHER" id="PTHR40940">
    <property type="entry name" value="PROTEIN BATD-RELATED"/>
    <property type="match status" value="1"/>
</dbReference>
<comment type="caution">
    <text evidence="5">The sequence shown here is derived from an EMBL/GenBank/DDBJ whole genome shotgun (WGS) entry which is preliminary data.</text>
</comment>
<name>G2DWL6_9GAMM</name>
<dbReference type="STRING" id="765913.ThidrDRAFT_0405"/>
<evidence type="ECO:0000259" key="4">
    <source>
        <dbReference type="Pfam" id="PF25607"/>
    </source>
</evidence>
<gene>
    <name evidence="5" type="ORF">ThidrDRAFT_0405</name>
</gene>
<feature type="chain" id="PRO_5003428166" description="DUF7939 domain-containing protein" evidence="3">
    <location>
        <begin position="25"/>
        <end position="611"/>
    </location>
</feature>
<evidence type="ECO:0000313" key="5">
    <source>
        <dbReference type="EMBL" id="EGV33716.1"/>
    </source>
</evidence>
<evidence type="ECO:0000256" key="2">
    <source>
        <dbReference type="SAM" id="Phobius"/>
    </source>
</evidence>
<dbReference type="AlphaFoldDB" id="G2DWL6"/>
<organism evidence="5 6">
    <name type="scientific">Thiorhodococcus drewsii AZ1</name>
    <dbReference type="NCBI Taxonomy" id="765913"/>
    <lineage>
        <taxon>Bacteria</taxon>
        <taxon>Pseudomonadati</taxon>
        <taxon>Pseudomonadota</taxon>
        <taxon>Gammaproteobacteria</taxon>
        <taxon>Chromatiales</taxon>
        <taxon>Chromatiaceae</taxon>
        <taxon>Thiorhodococcus</taxon>
    </lineage>
</organism>
<dbReference type="PANTHER" id="PTHR40940:SF1">
    <property type="entry name" value="PROTEIN BATD"/>
    <property type="match status" value="1"/>
</dbReference>
<keyword evidence="2" id="KW-0812">Transmembrane</keyword>
<dbReference type="eggNOG" id="COG4783">
    <property type="taxonomic scope" value="Bacteria"/>
</dbReference>
<keyword evidence="2" id="KW-0472">Membrane</keyword>
<evidence type="ECO:0000256" key="3">
    <source>
        <dbReference type="SAM" id="SignalP"/>
    </source>
</evidence>
<dbReference type="OrthoDB" id="5293418at2"/>
<sequence length="611" mass="65905">MLNTPLLRAALGVLLLSIGLAVQAADLTARVDRTRINANETVSLQLVAEGDTQGEPDLSPLSRDFDILSRGQSKTTSIVNGRMSSTREWTIELAPKHPGVLRIPSLTLGQSQSQPVTVEVVTGSANIASTGNKPLFLKEEVSEHTPYVQQAFDYRIKVYFRQPPQRAALSDPVAENATIQQVGDDRSYDEYVDGVLYRVIERRYRVTPLQSGPLTIASPRLEAMVLDTSRRARRDPFADLDEAFGGSMFQGFPNIAGFGQSTRRIIERADDVTLEVRPQPAESGSIWLPATSVQIADEWTPNPPVFKVGEPVTRTLTLTVEGATSAQLPNLDTGTLEGAQVYPDQPKSEDLAGTAAPTAVKTFKTAIVPTRAGRLTLPEIRLPWWDTKADLPRVAVVPARTVEVAGGPAPSPAPDVQPPPVGSSQTAEPTTAAPEPKSPAVMVPAPAQSPGSGTGSGIWPWLAGGFGFAWLATLVWWLRERRVRRDSARDSAKLSPSIGGLRGLDRSAARRRIEKACLDNDPRAARQALILWGQAMWGEASPNGLNALALRFDDADALEVLTEIDRAIYAPPGSSWDGSAVWSRLGPLLDRAGALMDEGDEGPLPELYPRA</sequence>
<dbReference type="InterPro" id="IPR025738">
    <property type="entry name" value="BatD"/>
</dbReference>
<dbReference type="RefSeq" id="WP_007039121.1">
    <property type="nucleotide sequence ID" value="NZ_AFWT01000002.1"/>
</dbReference>
<keyword evidence="2" id="KW-1133">Transmembrane helix</keyword>
<evidence type="ECO:0000313" key="6">
    <source>
        <dbReference type="Proteomes" id="UP000004200"/>
    </source>
</evidence>
<keyword evidence="3" id="KW-0732">Signal</keyword>
<proteinExistence type="predicted"/>
<reference evidence="5 6" key="1">
    <citation type="submission" date="2011-06" db="EMBL/GenBank/DDBJ databases">
        <title>The draft genome of Thiorhodococcus drewsii AZ1.</title>
        <authorList>
            <consortium name="US DOE Joint Genome Institute (JGI-PGF)"/>
            <person name="Lucas S."/>
            <person name="Han J."/>
            <person name="Lapidus A."/>
            <person name="Cheng J.-F."/>
            <person name="Goodwin L."/>
            <person name="Pitluck S."/>
            <person name="Peters L."/>
            <person name="Land M.L."/>
            <person name="Hauser L."/>
            <person name="Vogl K."/>
            <person name="Liu Z."/>
            <person name="Imhoff J."/>
            <person name="Thiel V."/>
            <person name="Frigaard N.-U."/>
            <person name="Bryant D.A."/>
            <person name="Woyke T.J."/>
        </authorList>
    </citation>
    <scope>NUCLEOTIDE SEQUENCE [LARGE SCALE GENOMIC DNA]</scope>
    <source>
        <strain evidence="5 6">AZ1</strain>
    </source>
</reference>
<feature type="transmembrane region" description="Helical" evidence="2">
    <location>
        <begin position="458"/>
        <end position="478"/>
    </location>
</feature>
<feature type="region of interest" description="Disordered" evidence="1">
    <location>
        <begin position="404"/>
        <end position="454"/>
    </location>
</feature>
<dbReference type="EMBL" id="AFWT01000002">
    <property type="protein sequence ID" value="EGV33716.1"/>
    <property type="molecule type" value="Genomic_DNA"/>
</dbReference>
<feature type="signal peptide" evidence="3">
    <location>
        <begin position="1"/>
        <end position="24"/>
    </location>
</feature>
<dbReference type="Pfam" id="PF25607">
    <property type="entry name" value="DUF7939"/>
    <property type="match status" value="1"/>
</dbReference>
<feature type="domain" description="DUF7939" evidence="4">
    <location>
        <begin position="507"/>
        <end position="589"/>
    </location>
</feature>
<dbReference type="InterPro" id="IPR057699">
    <property type="entry name" value="DUF7939"/>
</dbReference>
<feature type="compositionally biased region" description="Pro residues" evidence="1">
    <location>
        <begin position="409"/>
        <end position="421"/>
    </location>
</feature>
<protein>
    <recommendedName>
        <fullName evidence="4">DUF7939 domain-containing protein</fullName>
    </recommendedName>
</protein>
<dbReference type="Pfam" id="PF13584">
    <property type="entry name" value="BatD"/>
    <property type="match status" value="1"/>
</dbReference>
<evidence type="ECO:0000256" key="1">
    <source>
        <dbReference type="SAM" id="MobiDB-lite"/>
    </source>
</evidence>
<accession>G2DWL6</accession>
<keyword evidence="6" id="KW-1185">Reference proteome</keyword>
<dbReference type="PATRIC" id="fig|765913.3.peg.409"/>